<gene>
    <name evidence="2" type="primary">mobB</name>
    <name evidence="2" type="ORF">GI584_09410</name>
</gene>
<dbReference type="Gene3D" id="3.40.50.300">
    <property type="entry name" value="P-loop containing nucleotide triphosphate hydrolases"/>
    <property type="match status" value="1"/>
</dbReference>
<evidence type="ECO:0000313" key="3">
    <source>
        <dbReference type="Proteomes" id="UP000339690"/>
    </source>
</evidence>
<keyword evidence="3" id="KW-1185">Reference proteome</keyword>
<feature type="domain" description="Molybdopterin-guanine dinucleotide biosynthesis protein B (MobB)" evidence="1">
    <location>
        <begin position="6"/>
        <end position="122"/>
    </location>
</feature>
<dbReference type="InterPro" id="IPR052539">
    <property type="entry name" value="MGD_biosynthesis_adapter"/>
</dbReference>
<dbReference type="Proteomes" id="UP000339690">
    <property type="component" value="Chromosome"/>
</dbReference>
<accession>A0A5Q2TLT3</accession>
<organism evidence="2 3">
    <name type="scientific">Gracilibacillus salitolerans</name>
    <dbReference type="NCBI Taxonomy" id="2663022"/>
    <lineage>
        <taxon>Bacteria</taxon>
        <taxon>Bacillati</taxon>
        <taxon>Bacillota</taxon>
        <taxon>Bacilli</taxon>
        <taxon>Bacillales</taxon>
        <taxon>Bacillaceae</taxon>
        <taxon>Gracilibacillus</taxon>
    </lineage>
</organism>
<dbReference type="PANTHER" id="PTHR40072:SF1">
    <property type="entry name" value="MOLYBDOPTERIN-GUANINE DINUCLEOTIDE BIOSYNTHESIS ADAPTER PROTEIN"/>
    <property type="match status" value="1"/>
</dbReference>
<reference evidence="2 3" key="1">
    <citation type="submission" date="2019-11" db="EMBL/GenBank/DDBJ databases">
        <title>Gracilibacillus salitolerans sp. nov., a moderate halophile isolated from a saline soil in northwest China.</title>
        <authorList>
            <person name="Gan L."/>
        </authorList>
    </citation>
    <scope>NUCLEOTIDE SEQUENCE [LARGE SCALE GENOMIC DNA]</scope>
    <source>
        <strain evidence="2 3">SCU50</strain>
    </source>
</reference>
<dbReference type="SUPFAM" id="SSF52540">
    <property type="entry name" value="P-loop containing nucleoside triphosphate hydrolases"/>
    <property type="match status" value="1"/>
</dbReference>
<dbReference type="GO" id="GO:0005525">
    <property type="term" value="F:GTP binding"/>
    <property type="evidence" value="ECO:0007669"/>
    <property type="project" value="InterPro"/>
</dbReference>
<evidence type="ECO:0000313" key="2">
    <source>
        <dbReference type="EMBL" id="QGH34228.1"/>
    </source>
</evidence>
<evidence type="ECO:0000259" key="1">
    <source>
        <dbReference type="Pfam" id="PF03205"/>
    </source>
</evidence>
<dbReference type="PANTHER" id="PTHR40072">
    <property type="entry name" value="MOLYBDOPTERIN-GUANINE DINUCLEOTIDE BIOSYNTHESIS ADAPTER PROTEIN-RELATED"/>
    <property type="match status" value="1"/>
</dbReference>
<dbReference type="Pfam" id="PF03205">
    <property type="entry name" value="MobB"/>
    <property type="match status" value="1"/>
</dbReference>
<dbReference type="EMBL" id="CP045915">
    <property type="protein sequence ID" value="QGH34228.1"/>
    <property type="molecule type" value="Genomic_DNA"/>
</dbReference>
<dbReference type="InterPro" id="IPR004435">
    <property type="entry name" value="MobB_dom"/>
</dbReference>
<dbReference type="NCBIfam" id="TIGR00176">
    <property type="entry name" value="mobB"/>
    <property type="match status" value="1"/>
</dbReference>
<protein>
    <submittedName>
        <fullName evidence="2">Molybdopterin-guanine dinucleotide biosynthesis protein B</fullName>
    </submittedName>
</protein>
<dbReference type="InterPro" id="IPR027417">
    <property type="entry name" value="P-loop_NTPase"/>
</dbReference>
<proteinExistence type="predicted"/>
<sequence length="161" mass="18723">MVKMYVVQVVGYKNSGKTTFISRWIEYLMSKDYQVATIKHHGHGGEPDQIQETDSYQHFESGAKLTTVIGENQLLITADKNKLPLKTLLLLYQSLDIDIVIMEGYKQIPLPKIVMLKNAKDPLLEEVENVKYVYRENAEQLFNEVETSWDDFEFEKIKTFL</sequence>
<dbReference type="AlphaFoldDB" id="A0A5Q2TLT3"/>
<dbReference type="KEGG" id="grc:GI584_09410"/>
<dbReference type="GO" id="GO:0006777">
    <property type="term" value="P:Mo-molybdopterin cofactor biosynthetic process"/>
    <property type="evidence" value="ECO:0007669"/>
    <property type="project" value="InterPro"/>
</dbReference>
<name>A0A5Q2TLT3_9BACI</name>